<dbReference type="Pfam" id="PF03874">
    <property type="entry name" value="RNA_pol_Rpb4"/>
    <property type="match status" value="1"/>
</dbReference>
<organism evidence="3 4">
    <name type="scientific">Vittaforma corneae (strain ATCC 50505)</name>
    <name type="common">Microsporidian parasite</name>
    <name type="synonym">Nosema corneum</name>
    <dbReference type="NCBI Taxonomy" id="993615"/>
    <lineage>
        <taxon>Eukaryota</taxon>
        <taxon>Fungi</taxon>
        <taxon>Fungi incertae sedis</taxon>
        <taxon>Microsporidia</taxon>
        <taxon>Nosematidae</taxon>
        <taxon>Vittaforma</taxon>
    </lineage>
</organism>
<accession>L2GKF1</accession>
<dbReference type="GO" id="GO:0000166">
    <property type="term" value="F:nucleotide binding"/>
    <property type="evidence" value="ECO:0007669"/>
    <property type="project" value="InterPro"/>
</dbReference>
<dbReference type="Proteomes" id="UP000011082">
    <property type="component" value="Unassembled WGS sequence"/>
</dbReference>
<sequence length="110" mass="12201">MLVRKGVKQLLTKGEARELLEKAPGVSQRVKHRIVQFCSDSCSGEQAGSMKAELSRFGLTEFEMVNLIDTRPSGLVHLQSIVEEMAERLDGDQMQSILDVFARHAASKSI</sequence>
<dbReference type="SUPFAM" id="SSF47819">
    <property type="entry name" value="HRDC-like"/>
    <property type="match status" value="1"/>
</dbReference>
<dbReference type="InterPro" id="IPR038324">
    <property type="entry name" value="Rpb4/RPC9_sf"/>
</dbReference>
<dbReference type="InParanoid" id="L2GKF1"/>
<name>L2GKF1_VITCO</name>
<keyword evidence="2" id="KW-0539">Nucleus</keyword>
<dbReference type="RefSeq" id="XP_007605017.1">
    <property type="nucleotide sequence ID" value="XM_007604955.1"/>
</dbReference>
<dbReference type="EMBL" id="JH370145">
    <property type="protein sequence ID" value="ELA41331.1"/>
    <property type="molecule type" value="Genomic_DNA"/>
</dbReference>
<evidence type="ECO:0000313" key="3">
    <source>
        <dbReference type="EMBL" id="ELA41331.1"/>
    </source>
</evidence>
<dbReference type="InterPro" id="IPR005574">
    <property type="entry name" value="Rpb4/RPC9"/>
</dbReference>
<dbReference type="HOGENOM" id="CLU_176428_0_0_1"/>
<dbReference type="GO" id="GO:0006352">
    <property type="term" value="P:DNA-templated transcription initiation"/>
    <property type="evidence" value="ECO:0007669"/>
    <property type="project" value="InterPro"/>
</dbReference>
<evidence type="ECO:0000256" key="2">
    <source>
        <dbReference type="ARBA" id="ARBA00023242"/>
    </source>
</evidence>
<evidence type="ECO:0008006" key="5">
    <source>
        <dbReference type="Google" id="ProtNLM"/>
    </source>
</evidence>
<dbReference type="AlphaFoldDB" id="L2GKF1"/>
<proteinExistence type="predicted"/>
<dbReference type="Gene3D" id="1.20.1250.40">
    <property type="match status" value="1"/>
</dbReference>
<dbReference type="GO" id="GO:0030880">
    <property type="term" value="C:RNA polymerase complex"/>
    <property type="evidence" value="ECO:0007669"/>
    <property type="project" value="InterPro"/>
</dbReference>
<gene>
    <name evidence="3" type="ORF">VICG_01571</name>
</gene>
<dbReference type="GO" id="GO:0005634">
    <property type="term" value="C:nucleus"/>
    <property type="evidence" value="ECO:0007669"/>
    <property type="project" value="UniProtKB-SubCell"/>
</dbReference>
<dbReference type="OMA" id="HRIVQFC"/>
<dbReference type="OrthoDB" id="1746530at2759"/>
<evidence type="ECO:0000313" key="4">
    <source>
        <dbReference type="Proteomes" id="UP000011082"/>
    </source>
</evidence>
<reference evidence="4" key="1">
    <citation type="submission" date="2011-05" db="EMBL/GenBank/DDBJ databases">
        <title>The genome sequence of Vittaforma corneae strain ATCC 50505.</title>
        <authorList>
            <consortium name="The Broad Institute Genome Sequencing Platform"/>
            <person name="Cuomo C."/>
            <person name="Didier E."/>
            <person name="Bowers L."/>
            <person name="Young S.K."/>
            <person name="Zeng Q."/>
            <person name="Gargeya S."/>
            <person name="Fitzgerald M."/>
            <person name="Haas B."/>
            <person name="Abouelleil A."/>
            <person name="Alvarado L."/>
            <person name="Arachchi H.M."/>
            <person name="Berlin A."/>
            <person name="Chapman S.B."/>
            <person name="Gearin G."/>
            <person name="Goldberg J."/>
            <person name="Griggs A."/>
            <person name="Gujja S."/>
            <person name="Hansen M."/>
            <person name="Heiman D."/>
            <person name="Howarth C."/>
            <person name="Larimer J."/>
            <person name="Lui A."/>
            <person name="MacDonald P.J.P."/>
            <person name="McCowen C."/>
            <person name="Montmayeur A."/>
            <person name="Murphy C."/>
            <person name="Neiman D."/>
            <person name="Pearson M."/>
            <person name="Priest M."/>
            <person name="Roberts A."/>
            <person name="Saif S."/>
            <person name="Shea T."/>
            <person name="Sisk P."/>
            <person name="Stolte C."/>
            <person name="Sykes S."/>
            <person name="Wortman J."/>
            <person name="Nusbaum C."/>
            <person name="Birren B."/>
        </authorList>
    </citation>
    <scope>NUCLEOTIDE SEQUENCE [LARGE SCALE GENOMIC DNA]</scope>
    <source>
        <strain evidence="4">ATCC 50505</strain>
    </source>
</reference>
<comment type="subcellular location">
    <subcellularLocation>
        <location evidence="1">Nucleus</location>
    </subcellularLocation>
</comment>
<dbReference type="GeneID" id="19882282"/>
<protein>
    <recommendedName>
        <fullName evidence="5">DNA-directed RNA polymerase III subunit RPC9</fullName>
    </recommendedName>
</protein>
<evidence type="ECO:0000256" key="1">
    <source>
        <dbReference type="ARBA" id="ARBA00004123"/>
    </source>
</evidence>
<dbReference type="InterPro" id="IPR010997">
    <property type="entry name" value="HRDC-like_sf"/>
</dbReference>
<keyword evidence="4" id="KW-1185">Reference proteome</keyword>
<dbReference type="VEuPathDB" id="MicrosporidiaDB:VICG_01571"/>